<protein>
    <submittedName>
        <fullName evidence="1">Uncharacterized protein</fullName>
    </submittedName>
</protein>
<proteinExistence type="predicted"/>
<reference evidence="1" key="1">
    <citation type="submission" date="2020-06" db="EMBL/GenBank/DDBJ databases">
        <authorList>
            <person name="Li T."/>
            <person name="Hu X."/>
            <person name="Zhang T."/>
            <person name="Song X."/>
            <person name="Zhang H."/>
            <person name="Dai N."/>
            <person name="Sheng W."/>
            <person name="Hou X."/>
            <person name="Wei L."/>
        </authorList>
    </citation>
    <scope>NUCLEOTIDE SEQUENCE</scope>
    <source>
        <strain evidence="1">G02</strain>
        <tissue evidence="1">Leaf</tissue>
    </source>
</reference>
<feature type="non-terminal residue" evidence="1">
    <location>
        <position position="78"/>
    </location>
</feature>
<dbReference type="AlphaFoldDB" id="A0AAW2IKW6"/>
<gene>
    <name evidence="1" type="ORF">Sradi_7246300</name>
</gene>
<reference evidence="1" key="2">
    <citation type="journal article" date="2024" name="Plant">
        <title>Genomic evolution and insights into agronomic trait innovations of Sesamum species.</title>
        <authorList>
            <person name="Miao H."/>
            <person name="Wang L."/>
            <person name="Qu L."/>
            <person name="Liu H."/>
            <person name="Sun Y."/>
            <person name="Le M."/>
            <person name="Wang Q."/>
            <person name="Wei S."/>
            <person name="Zheng Y."/>
            <person name="Lin W."/>
            <person name="Duan Y."/>
            <person name="Cao H."/>
            <person name="Xiong S."/>
            <person name="Wang X."/>
            <person name="Wei L."/>
            <person name="Li C."/>
            <person name="Ma Q."/>
            <person name="Ju M."/>
            <person name="Zhao R."/>
            <person name="Li G."/>
            <person name="Mu C."/>
            <person name="Tian Q."/>
            <person name="Mei H."/>
            <person name="Zhang T."/>
            <person name="Gao T."/>
            <person name="Zhang H."/>
        </authorList>
    </citation>
    <scope>NUCLEOTIDE SEQUENCE</scope>
    <source>
        <strain evidence="1">G02</strain>
    </source>
</reference>
<organism evidence="1">
    <name type="scientific">Sesamum radiatum</name>
    <name type="common">Black benniseed</name>
    <dbReference type="NCBI Taxonomy" id="300843"/>
    <lineage>
        <taxon>Eukaryota</taxon>
        <taxon>Viridiplantae</taxon>
        <taxon>Streptophyta</taxon>
        <taxon>Embryophyta</taxon>
        <taxon>Tracheophyta</taxon>
        <taxon>Spermatophyta</taxon>
        <taxon>Magnoliopsida</taxon>
        <taxon>eudicotyledons</taxon>
        <taxon>Gunneridae</taxon>
        <taxon>Pentapetalae</taxon>
        <taxon>asterids</taxon>
        <taxon>lamiids</taxon>
        <taxon>Lamiales</taxon>
        <taxon>Pedaliaceae</taxon>
        <taxon>Sesamum</taxon>
    </lineage>
</organism>
<sequence>GKVEEEDAEDALVELEEIVKATVDELKEVNLGNSEDPWLIYISVTLTQEEEGTYIVLLHEFKDVFAWSYKEMPRLDSK</sequence>
<comment type="caution">
    <text evidence="1">The sequence shown here is derived from an EMBL/GenBank/DDBJ whole genome shotgun (WGS) entry which is preliminary data.</text>
</comment>
<feature type="non-terminal residue" evidence="1">
    <location>
        <position position="1"/>
    </location>
</feature>
<evidence type="ECO:0000313" key="1">
    <source>
        <dbReference type="EMBL" id="KAL0282942.1"/>
    </source>
</evidence>
<name>A0AAW2IKW6_SESRA</name>
<accession>A0AAW2IKW6</accession>
<dbReference type="EMBL" id="JACGWJ010001348">
    <property type="protein sequence ID" value="KAL0282942.1"/>
    <property type="molecule type" value="Genomic_DNA"/>
</dbReference>